<keyword evidence="4" id="KW-1185">Reference proteome</keyword>
<feature type="region of interest" description="Disordered" evidence="1">
    <location>
        <begin position="238"/>
        <end position="259"/>
    </location>
</feature>
<accession>A0A5N5KK66</accession>
<feature type="compositionally biased region" description="Basic and acidic residues" evidence="1">
    <location>
        <begin position="243"/>
        <end position="255"/>
    </location>
</feature>
<dbReference type="AlphaFoldDB" id="A0A5N5KK66"/>
<protein>
    <submittedName>
        <fullName evidence="3">Uncharacterized protein</fullName>
    </submittedName>
</protein>
<feature type="compositionally biased region" description="Basic residues" evidence="1">
    <location>
        <begin position="56"/>
        <end position="71"/>
    </location>
</feature>
<feature type="region of interest" description="Disordered" evidence="1">
    <location>
        <begin position="117"/>
        <end position="190"/>
    </location>
</feature>
<reference evidence="3 4" key="1">
    <citation type="submission" date="2019-06" db="EMBL/GenBank/DDBJ databases">
        <title>A chromosome-scale genome assembly of the striped catfish, Pangasianodon hypophthalmus.</title>
        <authorList>
            <person name="Wen M."/>
            <person name="Zahm M."/>
            <person name="Roques C."/>
            <person name="Cabau C."/>
            <person name="Klopp C."/>
            <person name="Donnadieu C."/>
            <person name="Jouanno E."/>
            <person name="Avarre J.-C."/>
            <person name="Campet M."/>
            <person name="Ha T.T.T."/>
            <person name="Dugue R."/>
            <person name="Lampietro C."/>
            <person name="Louis A."/>
            <person name="Herpin A."/>
            <person name="Echchiki A."/>
            <person name="Berthelot C."/>
            <person name="Parey E."/>
            <person name="Roest-Crollius H."/>
            <person name="Braasch I."/>
            <person name="Postlethwait J."/>
            <person name="Bobe J."/>
            <person name="Montfort J."/>
            <person name="Bouchez O."/>
            <person name="Begum T."/>
            <person name="Schartl M."/>
            <person name="Guiguen Y."/>
        </authorList>
    </citation>
    <scope>NUCLEOTIDE SEQUENCE [LARGE SCALE GENOMIC DNA]</scope>
    <source>
        <strain evidence="3 4">Indonesia</strain>
        <tissue evidence="3">Blood</tissue>
    </source>
</reference>
<evidence type="ECO:0000256" key="1">
    <source>
        <dbReference type="SAM" id="MobiDB-lite"/>
    </source>
</evidence>
<evidence type="ECO:0000313" key="4">
    <source>
        <dbReference type="Proteomes" id="UP000327468"/>
    </source>
</evidence>
<comment type="caution">
    <text evidence="3">The sequence shown here is derived from an EMBL/GenBank/DDBJ whole genome shotgun (WGS) entry which is preliminary data.</text>
</comment>
<dbReference type="EMBL" id="VFJC01000024">
    <property type="protein sequence ID" value="KAB5530762.1"/>
    <property type="molecule type" value="Genomic_DNA"/>
</dbReference>
<feature type="transmembrane region" description="Helical" evidence="2">
    <location>
        <begin position="17"/>
        <end position="38"/>
    </location>
</feature>
<proteinExistence type="predicted"/>
<keyword evidence="2" id="KW-1133">Transmembrane helix</keyword>
<sequence>MNALHDWVLAYPAPARLLWVLALVLATLLVWSLFFCCWENRSSVSPLERYLSAMKKNSKTKHQSQRKKKQKERSVTSALVNDGIVGMITLATPPTQEKQMALKGEKKEKKPKALKALKEENKEEKQKVEKEEKQKPVKEEKQKVVKEEKQKVLKEEKQKAVKEEKQKAVKEEKQKVVKEEKQKAVKEEKQKVITEEKAEKQDELENSTTVRKRNKRRLKVTIAPEAITFESAENAMSVTPRPRLRERSASEESRSELCSSAFPGDTLPWNLAKHQRVKRSKSASGDVLDPAERAVIRIAGKRRSESEYCFCCSTVKHTTPLHKQSSRTVRRVDLMHFYCSWM</sequence>
<name>A0A5N5KK66_PANHP</name>
<dbReference type="Proteomes" id="UP000327468">
    <property type="component" value="Chromosome 23"/>
</dbReference>
<evidence type="ECO:0000256" key="2">
    <source>
        <dbReference type="SAM" id="Phobius"/>
    </source>
</evidence>
<gene>
    <name evidence="3" type="ORF">PHYPO_G00133130</name>
</gene>
<keyword evidence="2" id="KW-0472">Membrane</keyword>
<evidence type="ECO:0000313" key="3">
    <source>
        <dbReference type="EMBL" id="KAB5530762.1"/>
    </source>
</evidence>
<feature type="region of interest" description="Disordered" evidence="1">
    <location>
        <begin position="55"/>
        <end position="75"/>
    </location>
</feature>
<keyword evidence="2" id="KW-0812">Transmembrane</keyword>
<organism evidence="3 4">
    <name type="scientific">Pangasianodon hypophthalmus</name>
    <name type="common">Striped catfish</name>
    <name type="synonym">Helicophagus hypophthalmus</name>
    <dbReference type="NCBI Taxonomy" id="310915"/>
    <lineage>
        <taxon>Eukaryota</taxon>
        <taxon>Metazoa</taxon>
        <taxon>Chordata</taxon>
        <taxon>Craniata</taxon>
        <taxon>Vertebrata</taxon>
        <taxon>Euteleostomi</taxon>
        <taxon>Actinopterygii</taxon>
        <taxon>Neopterygii</taxon>
        <taxon>Teleostei</taxon>
        <taxon>Ostariophysi</taxon>
        <taxon>Siluriformes</taxon>
        <taxon>Pangasiidae</taxon>
        <taxon>Pangasianodon</taxon>
    </lineage>
</organism>